<dbReference type="Gene3D" id="1.10.357.10">
    <property type="entry name" value="Tetracycline Repressor, domain 2"/>
    <property type="match status" value="1"/>
</dbReference>
<name>A0A931N4W2_9NOCA</name>
<dbReference type="GO" id="GO:0000976">
    <property type="term" value="F:transcription cis-regulatory region binding"/>
    <property type="evidence" value="ECO:0007669"/>
    <property type="project" value="TreeGrafter"/>
</dbReference>
<gene>
    <name evidence="5" type="ORF">IT779_23580</name>
</gene>
<dbReference type="Pfam" id="PF00440">
    <property type="entry name" value="TetR_N"/>
    <property type="match status" value="1"/>
</dbReference>
<feature type="DNA-binding region" description="H-T-H motif" evidence="2">
    <location>
        <begin position="29"/>
        <end position="48"/>
    </location>
</feature>
<dbReference type="PANTHER" id="PTHR30055:SF153">
    <property type="entry name" value="HTH-TYPE TRANSCRIPTIONAL REPRESSOR RV3405C"/>
    <property type="match status" value="1"/>
</dbReference>
<dbReference type="Gene3D" id="1.10.10.60">
    <property type="entry name" value="Homeodomain-like"/>
    <property type="match status" value="1"/>
</dbReference>
<dbReference type="PANTHER" id="PTHR30055">
    <property type="entry name" value="HTH-TYPE TRANSCRIPTIONAL REGULATOR RUTR"/>
    <property type="match status" value="1"/>
</dbReference>
<evidence type="ECO:0000256" key="1">
    <source>
        <dbReference type="ARBA" id="ARBA00023125"/>
    </source>
</evidence>
<dbReference type="SUPFAM" id="SSF46689">
    <property type="entry name" value="Homeodomain-like"/>
    <property type="match status" value="1"/>
</dbReference>
<dbReference type="Proteomes" id="UP000655751">
    <property type="component" value="Unassembled WGS sequence"/>
</dbReference>
<evidence type="ECO:0000256" key="3">
    <source>
        <dbReference type="SAM" id="MobiDB-lite"/>
    </source>
</evidence>
<organism evidence="5 6">
    <name type="scientific">Nocardia bovistercoris</name>
    <dbReference type="NCBI Taxonomy" id="2785916"/>
    <lineage>
        <taxon>Bacteria</taxon>
        <taxon>Bacillati</taxon>
        <taxon>Actinomycetota</taxon>
        <taxon>Actinomycetes</taxon>
        <taxon>Mycobacteriales</taxon>
        <taxon>Nocardiaceae</taxon>
        <taxon>Nocardia</taxon>
    </lineage>
</organism>
<dbReference type="EMBL" id="JADMLG010000010">
    <property type="protein sequence ID" value="MBH0779254.1"/>
    <property type="molecule type" value="Genomic_DNA"/>
</dbReference>
<feature type="domain" description="HTH tetR-type" evidence="4">
    <location>
        <begin position="6"/>
        <end position="66"/>
    </location>
</feature>
<proteinExistence type="predicted"/>
<reference evidence="5" key="1">
    <citation type="submission" date="2020-11" db="EMBL/GenBank/DDBJ databases">
        <title>Nocardia NEAU-351.nov., a novel actinomycete isolated from the cow dung.</title>
        <authorList>
            <person name="Zhang X."/>
        </authorList>
    </citation>
    <scope>NUCLEOTIDE SEQUENCE</scope>
    <source>
        <strain evidence="5">NEAU-351</strain>
    </source>
</reference>
<dbReference type="PRINTS" id="PR00455">
    <property type="entry name" value="HTHTETR"/>
</dbReference>
<evidence type="ECO:0000313" key="5">
    <source>
        <dbReference type="EMBL" id="MBH0779254.1"/>
    </source>
</evidence>
<comment type="caution">
    <text evidence="5">The sequence shown here is derived from an EMBL/GenBank/DDBJ whole genome shotgun (WGS) entry which is preliminary data.</text>
</comment>
<accession>A0A931N4W2</accession>
<keyword evidence="1 2" id="KW-0238">DNA-binding</keyword>
<sequence length="218" mass="23789">MARAHDELDEKILDAALQRILQVGIRRSSLDDIARRSGINRVTIYRRFSGKENLIETVLHREIRRILAEATAIAATTSGVEAQIEETVLYVLHLTRTHPLVTQMLAVSPEEALEFYTVRGEELVSQGISYIVGVLEGAQEKGVVGRYDPRPVAELVARFAHSLMLTPTAGADFGDEETARAFVRTAVVPLMLHGIGPSGAGRNPAPRETVAATRAEGL</sequence>
<keyword evidence="6" id="KW-1185">Reference proteome</keyword>
<dbReference type="InterPro" id="IPR009057">
    <property type="entry name" value="Homeodomain-like_sf"/>
</dbReference>
<protein>
    <submittedName>
        <fullName evidence="5">TetR/AcrR family transcriptional regulator</fullName>
    </submittedName>
</protein>
<dbReference type="InterPro" id="IPR001647">
    <property type="entry name" value="HTH_TetR"/>
</dbReference>
<dbReference type="InterPro" id="IPR050109">
    <property type="entry name" value="HTH-type_TetR-like_transc_reg"/>
</dbReference>
<evidence type="ECO:0000256" key="2">
    <source>
        <dbReference type="PROSITE-ProRule" id="PRU00335"/>
    </source>
</evidence>
<dbReference type="AlphaFoldDB" id="A0A931N4W2"/>
<evidence type="ECO:0000313" key="6">
    <source>
        <dbReference type="Proteomes" id="UP000655751"/>
    </source>
</evidence>
<feature type="region of interest" description="Disordered" evidence="3">
    <location>
        <begin position="198"/>
        <end position="218"/>
    </location>
</feature>
<dbReference type="RefSeq" id="WP_196151571.1">
    <property type="nucleotide sequence ID" value="NZ_JADMLG010000010.1"/>
</dbReference>
<dbReference type="PROSITE" id="PS50977">
    <property type="entry name" value="HTH_TETR_2"/>
    <property type="match status" value="1"/>
</dbReference>
<dbReference type="SUPFAM" id="SSF48498">
    <property type="entry name" value="Tetracyclin repressor-like, C-terminal domain"/>
    <property type="match status" value="1"/>
</dbReference>
<dbReference type="InterPro" id="IPR036271">
    <property type="entry name" value="Tet_transcr_reg_TetR-rel_C_sf"/>
</dbReference>
<dbReference type="GO" id="GO:0003700">
    <property type="term" value="F:DNA-binding transcription factor activity"/>
    <property type="evidence" value="ECO:0007669"/>
    <property type="project" value="TreeGrafter"/>
</dbReference>
<evidence type="ECO:0000259" key="4">
    <source>
        <dbReference type="PROSITE" id="PS50977"/>
    </source>
</evidence>